<accession>A0A9D3UN91</accession>
<dbReference type="Proteomes" id="UP000828251">
    <property type="component" value="Unassembled WGS sequence"/>
</dbReference>
<dbReference type="AlphaFoldDB" id="A0A9D3UN91"/>
<organism evidence="1 2">
    <name type="scientific">Gossypium stocksii</name>
    <dbReference type="NCBI Taxonomy" id="47602"/>
    <lineage>
        <taxon>Eukaryota</taxon>
        <taxon>Viridiplantae</taxon>
        <taxon>Streptophyta</taxon>
        <taxon>Embryophyta</taxon>
        <taxon>Tracheophyta</taxon>
        <taxon>Spermatophyta</taxon>
        <taxon>Magnoliopsida</taxon>
        <taxon>eudicotyledons</taxon>
        <taxon>Gunneridae</taxon>
        <taxon>Pentapetalae</taxon>
        <taxon>rosids</taxon>
        <taxon>malvids</taxon>
        <taxon>Malvales</taxon>
        <taxon>Malvaceae</taxon>
        <taxon>Malvoideae</taxon>
        <taxon>Gossypium</taxon>
    </lineage>
</organism>
<comment type="caution">
    <text evidence="1">The sequence shown here is derived from an EMBL/GenBank/DDBJ whole genome shotgun (WGS) entry which is preliminary data.</text>
</comment>
<reference evidence="1 2" key="1">
    <citation type="journal article" date="2021" name="Plant Biotechnol. J.">
        <title>Multi-omics assisted identification of the key and species-specific regulatory components of drought-tolerant mechanisms in Gossypium stocksii.</title>
        <authorList>
            <person name="Yu D."/>
            <person name="Ke L."/>
            <person name="Zhang D."/>
            <person name="Wu Y."/>
            <person name="Sun Y."/>
            <person name="Mei J."/>
            <person name="Sun J."/>
            <person name="Sun Y."/>
        </authorList>
    </citation>
    <scope>NUCLEOTIDE SEQUENCE [LARGE SCALE GENOMIC DNA]</scope>
    <source>
        <strain evidence="2">cv. E1</strain>
        <tissue evidence="1">Leaf</tissue>
    </source>
</reference>
<dbReference type="EMBL" id="JAIQCV010000011">
    <property type="protein sequence ID" value="KAH1048372.1"/>
    <property type="molecule type" value="Genomic_DNA"/>
</dbReference>
<gene>
    <name evidence="1" type="ORF">J1N35_039156</name>
</gene>
<dbReference type="OrthoDB" id="683469at2759"/>
<proteinExistence type="predicted"/>
<evidence type="ECO:0000313" key="2">
    <source>
        <dbReference type="Proteomes" id="UP000828251"/>
    </source>
</evidence>
<keyword evidence="2" id="KW-1185">Reference proteome</keyword>
<protein>
    <submittedName>
        <fullName evidence="1">Uncharacterized protein</fullName>
    </submittedName>
</protein>
<name>A0A9D3UN91_9ROSI</name>
<evidence type="ECO:0000313" key="1">
    <source>
        <dbReference type="EMBL" id="KAH1048372.1"/>
    </source>
</evidence>
<sequence>MAMEQLYGDFDVSYNELQGWIAAMREYVPGTVIEFRGVHEPDLSKPSPK</sequence>